<protein>
    <recommendedName>
        <fullName evidence="2">GAF domain-containing protein</fullName>
    </recommendedName>
</protein>
<dbReference type="Gene3D" id="3.30.450.40">
    <property type="match status" value="1"/>
</dbReference>
<dbReference type="SUPFAM" id="SSF55781">
    <property type="entry name" value="GAF domain-like"/>
    <property type="match status" value="1"/>
</dbReference>
<sequence length="168" mass="19087">MVSSTDTDQFEYYLSSLDELGEILIEADKIESVASGILRLTLGTIMASSGAIFIFHKESTSVSELCSIGIKNYSKPIELSDSFLVNIKVYKYGHLDYDKQPDWIDSDFKEYLLSSKIKTIIPLFHKDTLLGILCVGEKFMSEVFTNIDYKILEIISNHLTKSLFNYEL</sequence>
<dbReference type="InterPro" id="IPR029016">
    <property type="entry name" value="GAF-like_dom_sf"/>
</dbReference>
<accession>A0A382HQ52</accession>
<evidence type="ECO:0000313" key="1">
    <source>
        <dbReference type="EMBL" id="SVB88621.1"/>
    </source>
</evidence>
<dbReference type="EMBL" id="UINC01062217">
    <property type="protein sequence ID" value="SVB88621.1"/>
    <property type="molecule type" value="Genomic_DNA"/>
</dbReference>
<feature type="non-terminal residue" evidence="1">
    <location>
        <position position="168"/>
    </location>
</feature>
<evidence type="ECO:0008006" key="2">
    <source>
        <dbReference type="Google" id="ProtNLM"/>
    </source>
</evidence>
<name>A0A382HQ52_9ZZZZ</name>
<proteinExistence type="predicted"/>
<dbReference type="AlphaFoldDB" id="A0A382HQ52"/>
<gene>
    <name evidence="1" type="ORF">METZ01_LOCUS241475</name>
</gene>
<organism evidence="1">
    <name type="scientific">marine metagenome</name>
    <dbReference type="NCBI Taxonomy" id="408172"/>
    <lineage>
        <taxon>unclassified sequences</taxon>
        <taxon>metagenomes</taxon>
        <taxon>ecological metagenomes</taxon>
    </lineage>
</organism>
<reference evidence="1" key="1">
    <citation type="submission" date="2018-05" db="EMBL/GenBank/DDBJ databases">
        <authorList>
            <person name="Lanie J.A."/>
            <person name="Ng W.-L."/>
            <person name="Kazmierczak K.M."/>
            <person name="Andrzejewski T.M."/>
            <person name="Davidsen T.M."/>
            <person name="Wayne K.J."/>
            <person name="Tettelin H."/>
            <person name="Glass J.I."/>
            <person name="Rusch D."/>
            <person name="Podicherti R."/>
            <person name="Tsui H.-C.T."/>
            <person name="Winkler M.E."/>
        </authorList>
    </citation>
    <scope>NUCLEOTIDE SEQUENCE</scope>
</reference>